<protein>
    <recommendedName>
        <fullName evidence="2">Phytase-like domain-containing protein</fullName>
    </recommendedName>
</protein>
<feature type="signal peptide" evidence="1">
    <location>
        <begin position="1"/>
        <end position="21"/>
    </location>
</feature>
<feature type="domain" description="Phytase-like" evidence="2">
    <location>
        <begin position="60"/>
        <end position="374"/>
    </location>
</feature>
<evidence type="ECO:0000259" key="2">
    <source>
        <dbReference type="Pfam" id="PF13449"/>
    </source>
</evidence>
<keyword evidence="1" id="KW-0732">Signal</keyword>
<proteinExistence type="predicted"/>
<feature type="chain" id="PRO_5008378739" description="Phytase-like domain-containing protein" evidence="1">
    <location>
        <begin position="22"/>
        <end position="392"/>
    </location>
</feature>
<sequence length="392" mass="43598">MKQSYIAACLLLGCMSLTAEAASNTDSVLDDNSANFPITRLDYIGEYIIPNDTKFDHVLVGGLSGIDYSADRKQWLMISDDRASKGPARAYLGNMSITEDKVGPMTLTKMISLYQPNDTLYPSKKVYEKNHKGVVPDFESIRFNPFTMGFRYTSEGDRSLGMNPFIRDAYMDGHYLEKLPIPQAYRYDPHNSKVGFRDNLALEGSSFTPNGKMYFAAMEAPLKQDGSLPSLTKGAYSRVIRYDELGDVIGEYVYPIDPLPAKPGPGKHADNGVSEILALNSQQLLVVERSGIQDAAGHYHDYIRIYQADIDNATNVIGAKTLVPGQYQPMKKHLLLNLNDDKHLPKLDNIEGITFGPKLANGQRTLVLISDNNFNASEVTQLLAFKVVYKKD</sequence>
<name>A0A1A8T307_9GAMM</name>
<organism evidence="3 4">
    <name type="scientific">Marinomonas spartinae</name>
    <dbReference type="NCBI Taxonomy" id="1792290"/>
    <lineage>
        <taxon>Bacteria</taxon>
        <taxon>Pseudomonadati</taxon>
        <taxon>Pseudomonadota</taxon>
        <taxon>Gammaproteobacteria</taxon>
        <taxon>Oceanospirillales</taxon>
        <taxon>Oceanospirillaceae</taxon>
        <taxon>Marinomonas</taxon>
    </lineage>
</organism>
<accession>A0A1A8T307</accession>
<dbReference type="Proteomes" id="UP000092544">
    <property type="component" value="Unassembled WGS sequence"/>
</dbReference>
<evidence type="ECO:0000313" key="3">
    <source>
        <dbReference type="EMBL" id="SBS25732.1"/>
    </source>
</evidence>
<dbReference type="PANTHER" id="PTHR37957:SF1">
    <property type="entry name" value="PHYTASE-LIKE DOMAIN-CONTAINING PROTEIN"/>
    <property type="match status" value="1"/>
</dbReference>
<dbReference type="Pfam" id="PF13449">
    <property type="entry name" value="Phytase-like"/>
    <property type="match status" value="1"/>
</dbReference>
<evidence type="ECO:0000313" key="4">
    <source>
        <dbReference type="Proteomes" id="UP000092544"/>
    </source>
</evidence>
<dbReference type="InterPro" id="IPR027372">
    <property type="entry name" value="Phytase-like_dom"/>
</dbReference>
<dbReference type="STRING" id="1792290.MSP8886_00371"/>
<gene>
    <name evidence="3" type="ORF">MSP8886_00371</name>
</gene>
<keyword evidence="4" id="KW-1185">Reference proteome</keyword>
<dbReference type="PANTHER" id="PTHR37957">
    <property type="entry name" value="BLR7070 PROTEIN"/>
    <property type="match status" value="1"/>
</dbReference>
<dbReference type="AlphaFoldDB" id="A0A1A8T307"/>
<dbReference type="EMBL" id="FLOB01000001">
    <property type="protein sequence ID" value="SBS25732.1"/>
    <property type="molecule type" value="Genomic_DNA"/>
</dbReference>
<evidence type="ECO:0000256" key="1">
    <source>
        <dbReference type="SAM" id="SignalP"/>
    </source>
</evidence>
<reference evidence="3 4" key="1">
    <citation type="submission" date="2016-06" db="EMBL/GenBank/DDBJ databases">
        <authorList>
            <person name="Kjaerup R.B."/>
            <person name="Dalgaard T.S."/>
            <person name="Juul-Madsen H.R."/>
        </authorList>
    </citation>
    <scope>NUCLEOTIDE SEQUENCE [LARGE SCALE GENOMIC DNA]</scope>
    <source>
        <strain evidence="3 4">CECT 8886</strain>
    </source>
</reference>
<dbReference type="RefSeq" id="WP_067012117.1">
    <property type="nucleotide sequence ID" value="NZ_FLOB01000001.1"/>
</dbReference>